<proteinExistence type="predicted"/>
<dbReference type="Proteomes" id="UP000201945">
    <property type="component" value="Segment"/>
</dbReference>
<reference evidence="1 2" key="1">
    <citation type="journal article" date="2014" name="BMC Biol.">
        <title>Variable recombination dynamics during the emergence, transmission and 'disarming' of a multidrug-resistant pneumococcal clone.</title>
        <authorList>
            <person name="Croucher N.J."/>
            <person name="Hanage W.P."/>
            <person name="Harris S.R."/>
            <person name="McGee L."/>
            <person name="van der Linden M."/>
            <person name="de Lencastre H."/>
            <person name="Sa-Leao R."/>
            <person name="Song J.H."/>
            <person name="Ko K.S."/>
            <person name="Beall B."/>
            <person name="Klugman K.P."/>
            <person name="Parkhill J."/>
            <person name="Tomasz A."/>
            <person name="Kristinsson K.G."/>
            <person name="Bentley S.D."/>
        </authorList>
    </citation>
    <scope>NUCLEOTIDE SEQUENCE [LARGE SCALE GENOMIC DNA]</scope>
</reference>
<dbReference type="RefSeq" id="YP_009043987.1">
    <property type="nucleotide sequence ID" value="NC_024370.1"/>
</dbReference>
<evidence type="ECO:0000313" key="2">
    <source>
        <dbReference type="Proteomes" id="UP000201945"/>
    </source>
</evidence>
<dbReference type="KEGG" id="vg:19685538"/>
<keyword evidence="2" id="KW-1185">Reference proteome</keyword>
<dbReference type="EMBL" id="HG799490">
    <property type="protein sequence ID" value="CDL73695.1"/>
    <property type="molecule type" value="Genomic_DNA"/>
</dbReference>
<accession>A0A060QNG3</accession>
<sequence>MNTLNEKAINIFKAVAKETLIQGTYEENFLYSQLETFCTNCRQFAFGWTELAEEIERQERYLLDSGFTQDEIDDIRFDAAFEGMLDKMNVA</sequence>
<protein>
    <submittedName>
        <fullName evidence="1">Phage protein</fullName>
    </submittedName>
</protein>
<dbReference type="GeneID" id="19685538"/>
<name>A0A060QNG3_9CAUD</name>
<evidence type="ECO:0000313" key="1">
    <source>
        <dbReference type="EMBL" id="CDL73695.1"/>
    </source>
</evidence>
<organism evidence="1 2">
    <name type="scientific">Streptococcus phage IC1</name>
    <dbReference type="NCBI Taxonomy" id="1448276"/>
    <lineage>
        <taxon>Viruses</taxon>
        <taxon>Duplodnaviria</taxon>
        <taxon>Heunggongvirae</taxon>
        <taxon>Uroviricota</taxon>
        <taxon>Caudoviricetes</taxon>
        <taxon>Ferrettivirinae</taxon>
        <taxon>Hinxtonvirus</taxon>
        <taxon>Hinxtonvirus IC1</taxon>
    </lineage>
</organism>
<dbReference type="OrthoDB" id="18111at10239"/>